<evidence type="ECO:0000313" key="2">
    <source>
        <dbReference type="EMBL" id="QQA00033.1"/>
    </source>
</evidence>
<sequence>MAEQTYEEYKKIEECLSDAEKKKYVSRKWILTVWCGILATLVVVIEGIAVFMDFSLPEGFTGLGLMFGTELIAYIGGNVVQKVAGKKEREQ</sequence>
<dbReference type="EMBL" id="CP064936">
    <property type="protein sequence ID" value="QQA00033.1"/>
    <property type="molecule type" value="Genomic_DNA"/>
</dbReference>
<reference evidence="3 4" key="1">
    <citation type="submission" date="2020-11" db="EMBL/GenBank/DDBJ databases">
        <title>Treponema Peruensis nv. sp., first commensal Treponema isolated from human feces.</title>
        <authorList>
            <person name="Belkhou C."/>
            <person name="Raes J."/>
        </authorList>
    </citation>
    <scope>NUCLEOTIDE SEQUENCE [LARGE SCALE GENOMIC DNA]</scope>
    <source>
        <strain evidence="3 4">RCC2812</strain>
    </source>
</reference>
<keyword evidence="1" id="KW-0472">Membrane</keyword>
<feature type="transmembrane region" description="Helical" evidence="1">
    <location>
        <begin position="60"/>
        <end position="80"/>
    </location>
</feature>
<evidence type="ECO:0000313" key="3">
    <source>
        <dbReference type="EMBL" id="QQA01330.1"/>
    </source>
</evidence>
<dbReference type="AlphaFoldDB" id="A0A7T3V5V4"/>
<proteinExistence type="predicted"/>
<evidence type="ECO:0000313" key="4">
    <source>
        <dbReference type="Proteomes" id="UP000595224"/>
    </source>
</evidence>
<protein>
    <submittedName>
        <fullName evidence="3">Uncharacterized protein</fullName>
    </submittedName>
</protein>
<feature type="transmembrane region" description="Helical" evidence="1">
    <location>
        <begin position="29"/>
        <end position="54"/>
    </location>
</feature>
<dbReference type="RefSeq" id="WP_198441908.1">
    <property type="nucleotide sequence ID" value="NZ_CBCSHE010000033.1"/>
</dbReference>
<evidence type="ECO:0000256" key="1">
    <source>
        <dbReference type="SAM" id="Phobius"/>
    </source>
</evidence>
<keyword evidence="4" id="KW-1185">Reference proteome</keyword>
<gene>
    <name evidence="3" type="ORF">IWA51_01535</name>
    <name evidence="2" type="ORF">IWA51_07015</name>
</gene>
<dbReference type="Proteomes" id="UP000595224">
    <property type="component" value="Chromosome"/>
</dbReference>
<name>A0A7T3V5V4_9SPIR</name>
<organism evidence="3 4">
    <name type="scientific">Treponema peruense</name>
    <dbReference type="NCBI Taxonomy" id="2787628"/>
    <lineage>
        <taxon>Bacteria</taxon>
        <taxon>Pseudomonadati</taxon>
        <taxon>Spirochaetota</taxon>
        <taxon>Spirochaetia</taxon>
        <taxon>Spirochaetales</taxon>
        <taxon>Treponemataceae</taxon>
        <taxon>Treponema</taxon>
    </lineage>
</organism>
<accession>A0A7T3V5V4</accession>
<keyword evidence="1" id="KW-1133">Transmembrane helix</keyword>
<keyword evidence="1" id="KW-0812">Transmembrane</keyword>
<dbReference type="EMBL" id="CP064936">
    <property type="protein sequence ID" value="QQA01330.1"/>
    <property type="molecule type" value="Genomic_DNA"/>
</dbReference>
<dbReference type="KEGG" id="tper:IWA51_01535"/>
<dbReference type="KEGG" id="tper:IWA51_07015"/>